<name>A0A562ZST0_9BURK</name>
<dbReference type="RefSeq" id="WP_145893078.1">
    <property type="nucleotide sequence ID" value="NZ_VOBQ01000008.1"/>
</dbReference>
<accession>A0A562ZST0</accession>
<dbReference type="OrthoDB" id="8908901at2"/>
<dbReference type="EMBL" id="VOBQ01000008">
    <property type="protein sequence ID" value="TWO71467.1"/>
    <property type="molecule type" value="Genomic_DNA"/>
</dbReference>
<evidence type="ECO:0000313" key="2">
    <source>
        <dbReference type="Proteomes" id="UP000318199"/>
    </source>
</evidence>
<dbReference type="Proteomes" id="UP000318199">
    <property type="component" value="Unassembled WGS sequence"/>
</dbReference>
<keyword evidence="2" id="KW-1185">Reference proteome</keyword>
<protein>
    <submittedName>
        <fullName evidence="1">Uncharacterized protein</fullName>
    </submittedName>
</protein>
<evidence type="ECO:0000313" key="1">
    <source>
        <dbReference type="EMBL" id="TWO71467.1"/>
    </source>
</evidence>
<reference evidence="1 2" key="1">
    <citation type="submission" date="2019-07" db="EMBL/GenBank/DDBJ databases">
        <title>Caenimonas sedimenti sp. nov., isolated from activated sludge.</title>
        <authorList>
            <person name="Xu J."/>
        </authorList>
    </citation>
    <scope>NUCLEOTIDE SEQUENCE [LARGE SCALE GENOMIC DNA]</scope>
    <source>
        <strain evidence="1 2">HX-9-20</strain>
    </source>
</reference>
<dbReference type="AlphaFoldDB" id="A0A562ZST0"/>
<proteinExistence type="predicted"/>
<organism evidence="1 2">
    <name type="scientific">Caenimonas sedimenti</name>
    <dbReference type="NCBI Taxonomy" id="2596921"/>
    <lineage>
        <taxon>Bacteria</taxon>
        <taxon>Pseudomonadati</taxon>
        <taxon>Pseudomonadota</taxon>
        <taxon>Betaproteobacteria</taxon>
        <taxon>Burkholderiales</taxon>
        <taxon>Comamonadaceae</taxon>
        <taxon>Caenimonas</taxon>
    </lineage>
</organism>
<comment type="caution">
    <text evidence="1">The sequence shown here is derived from an EMBL/GenBank/DDBJ whole genome shotgun (WGS) entry which is preliminary data.</text>
</comment>
<gene>
    <name evidence="1" type="ORF">FN976_11160</name>
</gene>
<sequence>MTSTVLPFKPTIAKHVEASPADDIHEVIWSVRDLPGENQCSAWLDKVIEGTPLENTAASLWTHHENLREATEKLANFITPKWPSPCHGSLLQLAVEEAVKRAHNAVTHGESFEGRLVGVYMYGLVSVSADVARLVVRGRARGGHLVRWAHFSEPLLQWAGRNGIEDLIVRHSDQPTSDVVLTGVRQHMVAAICTSRDAGYLAKYAPQG</sequence>